<dbReference type="EMBL" id="QUSF01000009">
    <property type="protein sequence ID" value="RLW06298.1"/>
    <property type="molecule type" value="Genomic_DNA"/>
</dbReference>
<comment type="caution">
    <text evidence="1">The sequence shown here is derived from an EMBL/GenBank/DDBJ whole genome shotgun (WGS) entry which is preliminary data.</text>
</comment>
<evidence type="ECO:0000313" key="1">
    <source>
        <dbReference type="EMBL" id="RLW06298.1"/>
    </source>
</evidence>
<accession>A0A3L8SRE1</accession>
<sequence length="50" mass="5452">LKFPYMEISQVASMFTVCLCEEHGQEATISFTQGRGGAGSAWGHRHKAVP</sequence>
<organism evidence="1 2">
    <name type="scientific">Chloebia gouldiae</name>
    <name type="common">Gouldian finch</name>
    <name type="synonym">Erythrura gouldiae</name>
    <dbReference type="NCBI Taxonomy" id="44316"/>
    <lineage>
        <taxon>Eukaryota</taxon>
        <taxon>Metazoa</taxon>
        <taxon>Chordata</taxon>
        <taxon>Craniata</taxon>
        <taxon>Vertebrata</taxon>
        <taxon>Euteleostomi</taxon>
        <taxon>Archelosauria</taxon>
        <taxon>Archosauria</taxon>
        <taxon>Dinosauria</taxon>
        <taxon>Saurischia</taxon>
        <taxon>Theropoda</taxon>
        <taxon>Coelurosauria</taxon>
        <taxon>Aves</taxon>
        <taxon>Neognathae</taxon>
        <taxon>Neoaves</taxon>
        <taxon>Telluraves</taxon>
        <taxon>Australaves</taxon>
        <taxon>Passeriformes</taxon>
        <taxon>Passeroidea</taxon>
        <taxon>Passeridae</taxon>
        <taxon>Chloebia</taxon>
    </lineage>
</organism>
<reference evidence="1 2" key="1">
    <citation type="journal article" date="2018" name="Proc. R. Soc. B">
        <title>A non-coding region near Follistatin controls head colour polymorphism in the Gouldian finch.</title>
        <authorList>
            <person name="Toomey M.B."/>
            <person name="Marques C.I."/>
            <person name="Andrade P."/>
            <person name="Araujo P.M."/>
            <person name="Sabatino S."/>
            <person name="Gazda M.A."/>
            <person name="Afonso S."/>
            <person name="Lopes R.J."/>
            <person name="Corbo J.C."/>
            <person name="Carneiro M."/>
        </authorList>
    </citation>
    <scope>NUCLEOTIDE SEQUENCE [LARGE SCALE GENOMIC DNA]</scope>
    <source>
        <strain evidence="1">Red01</strain>
        <tissue evidence="1">Muscle</tissue>
    </source>
</reference>
<proteinExistence type="predicted"/>
<feature type="non-terminal residue" evidence="1">
    <location>
        <position position="1"/>
    </location>
</feature>
<dbReference type="AlphaFoldDB" id="A0A3L8SRE1"/>
<name>A0A3L8SRE1_CHLGU</name>
<keyword evidence="2" id="KW-1185">Reference proteome</keyword>
<gene>
    <name evidence="1" type="ORF">DV515_00004431</name>
</gene>
<dbReference type="Proteomes" id="UP000276834">
    <property type="component" value="Unassembled WGS sequence"/>
</dbReference>
<protein>
    <submittedName>
        <fullName evidence="1">Uncharacterized protein</fullName>
    </submittedName>
</protein>
<evidence type="ECO:0000313" key="2">
    <source>
        <dbReference type="Proteomes" id="UP000276834"/>
    </source>
</evidence>